<organism evidence="7">
    <name type="scientific">Auxenochlorella protothecoides</name>
    <name type="common">Green microalga</name>
    <name type="synonym">Chlorella protothecoides</name>
    <dbReference type="NCBI Taxonomy" id="3075"/>
    <lineage>
        <taxon>Eukaryota</taxon>
        <taxon>Viridiplantae</taxon>
        <taxon>Chlorophyta</taxon>
        <taxon>core chlorophytes</taxon>
        <taxon>Trebouxiophyceae</taxon>
        <taxon>Chlorellales</taxon>
        <taxon>Chlorellaceae</taxon>
        <taxon>Auxenochlorella</taxon>
    </lineage>
</organism>
<evidence type="ECO:0000256" key="4">
    <source>
        <dbReference type="ARBA" id="ARBA00022825"/>
    </source>
</evidence>
<keyword evidence="2" id="KW-0645">Protease</keyword>
<evidence type="ECO:0000259" key="6">
    <source>
        <dbReference type="PROSITE" id="PS50106"/>
    </source>
</evidence>
<evidence type="ECO:0000256" key="3">
    <source>
        <dbReference type="ARBA" id="ARBA00022801"/>
    </source>
</evidence>
<gene>
    <name evidence="7" type="ORF">g.17172</name>
</gene>
<dbReference type="EMBL" id="GDKF01003928">
    <property type="protein sequence ID" value="JAT74694.1"/>
    <property type="molecule type" value="Transcribed_RNA"/>
</dbReference>
<dbReference type="PRINTS" id="PR00834">
    <property type="entry name" value="PROTEASES2C"/>
</dbReference>
<dbReference type="SUPFAM" id="SSF50156">
    <property type="entry name" value="PDZ domain-like"/>
    <property type="match status" value="1"/>
</dbReference>
<dbReference type="SUPFAM" id="SSF50494">
    <property type="entry name" value="Trypsin-like serine proteases"/>
    <property type="match status" value="1"/>
</dbReference>
<accession>A0A1D2A691</accession>
<dbReference type="InterPro" id="IPR009003">
    <property type="entry name" value="Peptidase_S1_PA"/>
</dbReference>
<comment type="similarity">
    <text evidence="1">Belongs to the peptidase S1C family.</text>
</comment>
<evidence type="ECO:0000256" key="2">
    <source>
        <dbReference type="ARBA" id="ARBA00022670"/>
    </source>
</evidence>
<dbReference type="InterPro" id="IPR041517">
    <property type="entry name" value="DEGP_PDZ"/>
</dbReference>
<dbReference type="PANTHER" id="PTHR45980">
    <property type="match status" value="1"/>
</dbReference>
<dbReference type="GO" id="GO:0004252">
    <property type="term" value="F:serine-type endopeptidase activity"/>
    <property type="evidence" value="ECO:0007669"/>
    <property type="project" value="InterPro"/>
</dbReference>
<dbReference type="InterPro" id="IPR046449">
    <property type="entry name" value="DEGP_PDZ_sf"/>
</dbReference>
<evidence type="ECO:0000313" key="7">
    <source>
        <dbReference type="EMBL" id="JAT74694.1"/>
    </source>
</evidence>
<dbReference type="Pfam" id="PF13365">
    <property type="entry name" value="Trypsin_2"/>
    <property type="match status" value="1"/>
</dbReference>
<reference evidence="7" key="1">
    <citation type="submission" date="2015-08" db="EMBL/GenBank/DDBJ databases">
        <authorList>
            <person name="Babu N.S."/>
            <person name="Beckwith C.J."/>
            <person name="Beseler K.G."/>
            <person name="Brison A."/>
            <person name="Carone J.V."/>
            <person name="Caskin T.P."/>
            <person name="Diamond M."/>
            <person name="Durham M.E."/>
            <person name="Foxe J.M."/>
            <person name="Go M."/>
            <person name="Henderson B.A."/>
            <person name="Jones I.B."/>
            <person name="McGettigan J.A."/>
            <person name="Micheletti S.J."/>
            <person name="Nasrallah M.E."/>
            <person name="Ortiz D."/>
            <person name="Piller C.R."/>
            <person name="Privatt S.R."/>
            <person name="Schneider S.L."/>
            <person name="Sharp S."/>
            <person name="Smith T.C."/>
            <person name="Stanton J.D."/>
            <person name="Ullery H.E."/>
            <person name="Wilson R.J."/>
            <person name="Serrano M.G."/>
            <person name="Buck G."/>
            <person name="Lee V."/>
            <person name="Wang Y."/>
            <person name="Carvalho R."/>
            <person name="Voegtly L."/>
            <person name="Shi R."/>
            <person name="Duckworth R."/>
            <person name="Johnson A."/>
            <person name="Loviza R."/>
            <person name="Walstead R."/>
            <person name="Shah Z."/>
            <person name="Kiflezghi M."/>
            <person name="Wade K."/>
            <person name="Ball S.L."/>
            <person name="Bradley K.W."/>
            <person name="Asai D.J."/>
            <person name="Bowman C.A."/>
            <person name="Russell D.A."/>
            <person name="Pope W.H."/>
            <person name="Jacobs-Sera D."/>
            <person name="Hendrix R.W."/>
            <person name="Hatfull G.F."/>
        </authorList>
    </citation>
    <scope>NUCLEOTIDE SEQUENCE</scope>
</reference>
<dbReference type="Pfam" id="PF17815">
    <property type="entry name" value="PDZ_3"/>
    <property type="match status" value="1"/>
</dbReference>
<dbReference type="PROSITE" id="PS50106">
    <property type="entry name" value="PDZ"/>
    <property type="match status" value="1"/>
</dbReference>
<evidence type="ECO:0000256" key="5">
    <source>
        <dbReference type="SAM" id="MobiDB-lite"/>
    </source>
</evidence>
<dbReference type="GO" id="GO:0006508">
    <property type="term" value="P:proteolysis"/>
    <property type="evidence" value="ECO:0007669"/>
    <property type="project" value="UniProtKB-KW"/>
</dbReference>
<dbReference type="AlphaFoldDB" id="A0A1D2A691"/>
<keyword evidence="3" id="KW-0378">Hydrolase</keyword>
<dbReference type="Gene3D" id="2.40.10.10">
    <property type="entry name" value="Trypsin-like serine proteases"/>
    <property type="match status" value="2"/>
</dbReference>
<dbReference type="FunFam" id="2.40.10.10:FF:000012">
    <property type="entry name" value="protease Do-like 9"/>
    <property type="match status" value="1"/>
</dbReference>
<protein>
    <recommendedName>
        <fullName evidence="6">PDZ domain-containing protein</fullName>
    </recommendedName>
</protein>
<evidence type="ECO:0000256" key="1">
    <source>
        <dbReference type="ARBA" id="ARBA00010541"/>
    </source>
</evidence>
<feature type="region of interest" description="Disordered" evidence="5">
    <location>
        <begin position="27"/>
        <end position="46"/>
    </location>
</feature>
<dbReference type="PANTHER" id="PTHR45980:SF18">
    <property type="entry name" value="PROTEASE DO-LIKE 9"/>
    <property type="match status" value="1"/>
</dbReference>
<feature type="domain" description="PDZ" evidence="6">
    <location>
        <begin position="294"/>
        <end position="365"/>
    </location>
</feature>
<dbReference type="InterPro" id="IPR001940">
    <property type="entry name" value="Peptidase_S1C"/>
</dbReference>
<keyword evidence="4" id="KW-0720">Serine protease</keyword>
<dbReference type="InterPro" id="IPR036034">
    <property type="entry name" value="PDZ_sf"/>
</dbReference>
<sequence>MRVVGAFSSGRPPHPPRTASVRVACAQPRDRRQQAGRGASQPVQEVAPAPHVEGIVSKGYHALHDPHLNTAARYLGEVPSMPEGADGLETINVMDAVCKVFCVHTEPDMSLPWQRKRQYSSTSSGFVIALEGDRFGGKYLLTNAHSVENHSQVKVKRRDDDSKFLAKVLAIGTECDIALLTVEDPEFWKDVEPVVLGPLPQLQDSVFVVGYPVGGDTISVTSGVVSRIEVTSYAHGATELLGVQIDAAINSGNSGGPVFNEAGECVGVAFQSYAGSEAENIGYVIPTPVIHHFLVDYQRNGTFTGFPALGIQWQRMESATLRQSHGMAPGQKGVLVREVLPLSEAAGVLQPGDVLMQFDQTQIANDGTVGFRSNERIAYSFLTSQKFTGDVASLRVLREGKELDLCIKLMRPDFLVPHHLFNKDPSYFVVAGLVFTNLTEPYLASEFGPDYLREAPVKLLDRLLYTHKDRPGQQVVMLNQVLACEATIGYEDISNSQVAKFNDVKVNSLQHLVELVQENREPFMRFNLESKEVLVLDASLAQACTEEMQVFHSIPHALSKDLREALGIPVVAAQAA</sequence>
<dbReference type="InterPro" id="IPR043504">
    <property type="entry name" value="Peptidase_S1_PA_chymotrypsin"/>
</dbReference>
<proteinExistence type="inferred from homology"/>
<name>A0A1D2A691_AUXPR</name>
<dbReference type="Gene3D" id="2.30.42.10">
    <property type="match status" value="1"/>
</dbReference>
<dbReference type="InterPro" id="IPR001478">
    <property type="entry name" value="PDZ"/>
</dbReference>
<dbReference type="Gene3D" id="3.20.190.20">
    <property type="match status" value="1"/>
</dbReference>